<evidence type="ECO:0000313" key="2">
    <source>
        <dbReference type="Proteomes" id="UP000201749"/>
    </source>
</evidence>
<organism evidence="1 2">
    <name type="scientific">Lactobacillus phage Lrm1</name>
    <dbReference type="NCBI Taxonomy" id="496874"/>
    <lineage>
        <taxon>Viruses</taxon>
        <taxon>Duplodnaviria</taxon>
        <taxon>Heunggongvirae</taxon>
        <taxon>Uroviricota</taxon>
        <taxon>Caudoviricetes</taxon>
        <taxon>Larmunavirus</taxon>
        <taxon>Larmunavirus Lrm1</taxon>
    </lineage>
</organism>
<dbReference type="GeneID" id="6740921"/>
<sequence length="62" mass="7107">MTKLKGVTLSDNPKFSKSFIAELDKALSNYRQKLVIQHYEHDGKNVPKEIKTGERSITDKDD</sequence>
<dbReference type="RefSeq" id="YP_002117721.1">
    <property type="nucleotide sequence ID" value="NC_011104.1"/>
</dbReference>
<accession>B4XYU3</accession>
<reference evidence="1 2" key="1">
    <citation type="journal article" date="2008" name="Appl. Environ. Microbiol.">
        <title>Genome sequence and characteristics of Lrm1, a prophage from industrial Lactobacillus rhamnosus strain M1.</title>
        <authorList>
            <person name="Durmaz E."/>
            <person name="Miller M.J."/>
            <person name="Azcarate-Peril M.A."/>
            <person name="Toon S.P."/>
            <person name="Klaenhammer T.R."/>
        </authorList>
    </citation>
    <scope>NUCLEOTIDE SEQUENCE [LARGE SCALE GENOMIC DNA]</scope>
    <source>
        <strain evidence="1 2">M-1</strain>
    </source>
</reference>
<evidence type="ECO:0000313" key="1">
    <source>
        <dbReference type="EMBL" id="ABY84354.1"/>
    </source>
</evidence>
<name>B4XYU3_9CAUD</name>
<protein>
    <submittedName>
        <fullName evidence="1">Uncharacterized protein</fullName>
    </submittedName>
</protein>
<keyword evidence="2" id="KW-1185">Reference proteome</keyword>
<dbReference type="EMBL" id="EU246945">
    <property type="protein sequence ID" value="ABY84354.1"/>
    <property type="molecule type" value="Genomic_DNA"/>
</dbReference>
<proteinExistence type="predicted"/>
<dbReference type="KEGG" id="vg:6740921"/>
<dbReference type="Proteomes" id="UP000201749">
    <property type="component" value="Segment"/>
</dbReference>